<evidence type="ECO:0000313" key="3">
    <source>
        <dbReference type="EMBL" id="WOK92938.1"/>
    </source>
</evidence>
<dbReference type="Proteomes" id="UP001327560">
    <property type="component" value="Chromosome 1"/>
</dbReference>
<gene>
    <name evidence="3" type="ORF">Cni_G01630</name>
</gene>
<keyword evidence="4" id="KW-1185">Reference proteome</keyword>
<accession>A0AAQ3JPI6</accession>
<dbReference type="InterPro" id="IPR001087">
    <property type="entry name" value="GDSL"/>
</dbReference>
<dbReference type="PANTHER" id="PTHR45642">
    <property type="entry name" value="GDSL ESTERASE/LIPASE EXL3"/>
    <property type="match status" value="1"/>
</dbReference>
<dbReference type="FunFam" id="3.40.50.1110:FF:000003">
    <property type="entry name" value="GDSL esterase/lipase APG"/>
    <property type="match status" value="1"/>
</dbReference>
<evidence type="ECO:0000313" key="4">
    <source>
        <dbReference type="Proteomes" id="UP001327560"/>
    </source>
</evidence>
<dbReference type="SUPFAM" id="SSF52266">
    <property type="entry name" value="SGNH hydrolase"/>
    <property type="match status" value="1"/>
</dbReference>
<feature type="signal peptide" evidence="2">
    <location>
        <begin position="1"/>
        <end position="26"/>
    </location>
</feature>
<feature type="chain" id="PRO_5042962619" evidence="2">
    <location>
        <begin position="27"/>
        <end position="364"/>
    </location>
</feature>
<evidence type="ECO:0000256" key="1">
    <source>
        <dbReference type="ARBA" id="ARBA00008668"/>
    </source>
</evidence>
<dbReference type="EMBL" id="CP136890">
    <property type="protein sequence ID" value="WOK92938.1"/>
    <property type="molecule type" value="Genomic_DNA"/>
</dbReference>
<evidence type="ECO:0000256" key="2">
    <source>
        <dbReference type="SAM" id="SignalP"/>
    </source>
</evidence>
<keyword evidence="2" id="KW-0732">Signal</keyword>
<dbReference type="GO" id="GO:0016788">
    <property type="term" value="F:hydrolase activity, acting on ester bonds"/>
    <property type="evidence" value="ECO:0007669"/>
    <property type="project" value="InterPro"/>
</dbReference>
<protein>
    <submittedName>
        <fullName evidence="3">GDSL esterase/lipase EXL3-like</fullName>
    </submittedName>
</protein>
<dbReference type="PANTHER" id="PTHR45642:SF95">
    <property type="entry name" value="GDSL-LIKE LIPASE_ACYLHYDROLASE FAMILY PROTEIN, EXPRESSED"/>
    <property type="match status" value="1"/>
</dbReference>
<comment type="similarity">
    <text evidence="1">Belongs to the 'GDSL' lipolytic enzyme family.</text>
</comment>
<reference evidence="3 4" key="1">
    <citation type="submission" date="2023-10" db="EMBL/GenBank/DDBJ databases">
        <title>Chromosome-scale genome assembly provides insights into flower coloration mechanisms of Canna indica.</title>
        <authorList>
            <person name="Li C."/>
        </authorList>
    </citation>
    <scope>NUCLEOTIDE SEQUENCE [LARGE SCALE GENOMIC DNA]</scope>
    <source>
        <tissue evidence="3">Flower</tissue>
    </source>
</reference>
<dbReference type="InterPro" id="IPR035669">
    <property type="entry name" value="SGNH_plant_lipase-like"/>
</dbReference>
<dbReference type="Gene3D" id="3.40.50.1110">
    <property type="entry name" value="SGNH hydrolase"/>
    <property type="match status" value="1"/>
</dbReference>
<dbReference type="Pfam" id="PF00657">
    <property type="entry name" value="Lipase_GDSL"/>
    <property type="match status" value="1"/>
</dbReference>
<name>A0AAQ3JPI6_9LILI</name>
<dbReference type="InterPro" id="IPR050592">
    <property type="entry name" value="GDSL_lipolytic_enzyme"/>
</dbReference>
<sequence>MRAKTMELQHCLAKLLLCANILLITAVPTVPSRPRLPALLVFGDSIVDPGNNNNLITIAKGNLPPYGRDFPGHKPTGRFSNGRIPPDIIASELGIKELLPAYLDPDLKEEDILTGVSFASGAAGFDNLTALIPNVLSMWDQLELYKEYKGKLEGIAGPARAAEIISESPHIIFCGSNDILVSYFFTGLRQLSFDLPSYINFVINAARSFITELYELGARRIGVIGLPPLGCIPSSRTIMGGINRECVQVYNDAAISFNAQLSASLRELNKNLPTALVLYLDIYDVLFNLIQHAADYGFEESTRGCCATGLVEASIFCNELSPFTCPETETYKYLFWDGFHPTQRAYNIIIPPLVAQFQAFLIPS</sequence>
<organism evidence="3 4">
    <name type="scientific">Canna indica</name>
    <name type="common">Indian-shot</name>
    <dbReference type="NCBI Taxonomy" id="4628"/>
    <lineage>
        <taxon>Eukaryota</taxon>
        <taxon>Viridiplantae</taxon>
        <taxon>Streptophyta</taxon>
        <taxon>Embryophyta</taxon>
        <taxon>Tracheophyta</taxon>
        <taxon>Spermatophyta</taxon>
        <taxon>Magnoliopsida</taxon>
        <taxon>Liliopsida</taxon>
        <taxon>Zingiberales</taxon>
        <taxon>Cannaceae</taxon>
        <taxon>Canna</taxon>
    </lineage>
</organism>
<dbReference type="CDD" id="cd01837">
    <property type="entry name" value="SGNH_plant_lipase_like"/>
    <property type="match status" value="1"/>
</dbReference>
<dbReference type="AlphaFoldDB" id="A0AAQ3JPI6"/>
<proteinExistence type="inferred from homology"/>
<dbReference type="InterPro" id="IPR036514">
    <property type="entry name" value="SGNH_hydro_sf"/>
</dbReference>